<organism evidence="2 3">
    <name type="scientific">Ganoderma sinense ZZ0214-1</name>
    <dbReference type="NCBI Taxonomy" id="1077348"/>
    <lineage>
        <taxon>Eukaryota</taxon>
        <taxon>Fungi</taxon>
        <taxon>Dikarya</taxon>
        <taxon>Basidiomycota</taxon>
        <taxon>Agaricomycotina</taxon>
        <taxon>Agaricomycetes</taxon>
        <taxon>Polyporales</taxon>
        <taxon>Polyporaceae</taxon>
        <taxon>Ganoderma</taxon>
    </lineage>
</organism>
<sequence>MSMLQPWRPPGDDRKHIDGAALLSPTAGRSALNFATARDNPLPVLPQPPSPSYDSPRGMSGGPVPNLAGFRLHRNASRFSRTLSDSRPSVPSRARFWSILPDSVEQRPS</sequence>
<dbReference type="EMBL" id="AYKW01000067">
    <property type="protein sequence ID" value="PIL24498.1"/>
    <property type="molecule type" value="Genomic_DNA"/>
</dbReference>
<reference evidence="2 3" key="1">
    <citation type="journal article" date="2015" name="Sci. Rep.">
        <title>Chromosome-level genome map provides insights into diverse defense mechanisms in the medicinal fungus Ganoderma sinense.</title>
        <authorList>
            <person name="Zhu Y."/>
            <person name="Xu J."/>
            <person name="Sun C."/>
            <person name="Zhou S."/>
            <person name="Xu H."/>
            <person name="Nelson D.R."/>
            <person name="Qian J."/>
            <person name="Song J."/>
            <person name="Luo H."/>
            <person name="Xiang L."/>
            <person name="Li Y."/>
            <person name="Xu Z."/>
            <person name="Ji A."/>
            <person name="Wang L."/>
            <person name="Lu S."/>
            <person name="Hayward A."/>
            <person name="Sun W."/>
            <person name="Li X."/>
            <person name="Schwartz D.C."/>
            <person name="Wang Y."/>
            <person name="Chen S."/>
        </authorList>
    </citation>
    <scope>NUCLEOTIDE SEQUENCE [LARGE SCALE GENOMIC DNA]</scope>
    <source>
        <strain evidence="2 3">ZZ0214-1</strain>
    </source>
</reference>
<comment type="caution">
    <text evidence="2">The sequence shown here is derived from an EMBL/GenBank/DDBJ whole genome shotgun (WGS) entry which is preliminary data.</text>
</comment>
<evidence type="ECO:0000313" key="3">
    <source>
        <dbReference type="Proteomes" id="UP000230002"/>
    </source>
</evidence>
<name>A0A2G8RT26_9APHY</name>
<gene>
    <name evidence="2" type="ORF">GSI_14253</name>
</gene>
<proteinExistence type="predicted"/>
<feature type="region of interest" description="Disordered" evidence="1">
    <location>
        <begin position="37"/>
        <end position="69"/>
    </location>
</feature>
<dbReference type="AlphaFoldDB" id="A0A2G8RT26"/>
<accession>A0A2G8RT26</accession>
<dbReference type="Proteomes" id="UP000230002">
    <property type="component" value="Unassembled WGS sequence"/>
</dbReference>
<protein>
    <submittedName>
        <fullName evidence="2">Uncharacterized protein</fullName>
    </submittedName>
</protein>
<evidence type="ECO:0000256" key="1">
    <source>
        <dbReference type="SAM" id="MobiDB-lite"/>
    </source>
</evidence>
<evidence type="ECO:0000313" key="2">
    <source>
        <dbReference type="EMBL" id="PIL24498.1"/>
    </source>
</evidence>
<keyword evidence="3" id="KW-1185">Reference proteome</keyword>